<dbReference type="SUPFAM" id="SSF56219">
    <property type="entry name" value="DNase I-like"/>
    <property type="match status" value="1"/>
</dbReference>
<dbReference type="Proteomes" id="UP000008672">
    <property type="component" value="Unassembled WGS sequence"/>
</dbReference>
<organism evidence="1 2">
    <name type="scientific">Latimeria chalumnae</name>
    <name type="common">Coelacanth</name>
    <dbReference type="NCBI Taxonomy" id="7897"/>
    <lineage>
        <taxon>Eukaryota</taxon>
        <taxon>Metazoa</taxon>
        <taxon>Chordata</taxon>
        <taxon>Craniata</taxon>
        <taxon>Vertebrata</taxon>
        <taxon>Euteleostomi</taxon>
        <taxon>Coelacanthiformes</taxon>
        <taxon>Coelacanthidae</taxon>
        <taxon>Latimeria</taxon>
    </lineage>
</organism>
<dbReference type="EMBL" id="AFYH01062070">
    <property type="status" value="NOT_ANNOTATED_CDS"/>
    <property type="molecule type" value="Genomic_DNA"/>
</dbReference>
<dbReference type="Ensembl" id="ENSLACT00000018903.1">
    <property type="protein sequence ID" value="ENSLACP00000018770.1"/>
    <property type="gene ID" value="ENSLACG00000016522.1"/>
</dbReference>
<protein>
    <recommendedName>
        <fullName evidence="3">Endonuclease/exonuclease/phosphatase domain-containing protein</fullName>
    </recommendedName>
</protein>
<evidence type="ECO:0008006" key="3">
    <source>
        <dbReference type="Google" id="ProtNLM"/>
    </source>
</evidence>
<accession>H3BA49</accession>
<name>H3BA49_LATCH</name>
<evidence type="ECO:0000313" key="1">
    <source>
        <dbReference type="Ensembl" id="ENSLACP00000018770.1"/>
    </source>
</evidence>
<reference evidence="1" key="2">
    <citation type="submission" date="2025-08" db="UniProtKB">
        <authorList>
            <consortium name="Ensembl"/>
        </authorList>
    </citation>
    <scope>IDENTIFICATION</scope>
</reference>
<reference evidence="2" key="1">
    <citation type="submission" date="2011-08" db="EMBL/GenBank/DDBJ databases">
        <title>The draft genome of Latimeria chalumnae.</title>
        <authorList>
            <person name="Di Palma F."/>
            <person name="Alfoldi J."/>
            <person name="Johnson J."/>
            <person name="Berlin A."/>
            <person name="Gnerre S."/>
            <person name="Jaffe D."/>
            <person name="MacCallum I."/>
            <person name="Young S."/>
            <person name="Walker B.J."/>
            <person name="Lander E."/>
            <person name="Lindblad-Toh K."/>
        </authorList>
    </citation>
    <scope>NUCLEOTIDE SEQUENCE [LARGE SCALE GENOMIC DNA]</scope>
    <source>
        <strain evidence="2">Wild caught</strain>
    </source>
</reference>
<dbReference type="GeneTree" id="ENSGT00940000164698"/>
<dbReference type="InParanoid" id="H3BA49"/>
<dbReference type="STRING" id="7897.ENSLACP00000018770"/>
<dbReference type="AlphaFoldDB" id="H3BA49"/>
<dbReference type="HOGENOM" id="CLU_000680_2_2_1"/>
<keyword evidence="2" id="KW-1185">Reference proteome</keyword>
<proteinExistence type="predicted"/>
<dbReference type="Gene3D" id="3.60.10.10">
    <property type="entry name" value="Endonuclease/exonuclease/phosphatase"/>
    <property type="match status" value="1"/>
</dbReference>
<evidence type="ECO:0000313" key="2">
    <source>
        <dbReference type="Proteomes" id="UP000008672"/>
    </source>
</evidence>
<dbReference type="InterPro" id="IPR036691">
    <property type="entry name" value="Endo/exonu/phosph_ase_sf"/>
</dbReference>
<dbReference type="OMA" id="YINTVIP"/>
<reference evidence="1" key="3">
    <citation type="submission" date="2025-09" db="UniProtKB">
        <authorList>
            <consortium name="Ensembl"/>
        </authorList>
    </citation>
    <scope>IDENTIFICATION</scope>
</reference>
<sequence>EAWSGNINFILLYNVNGFNHPIKRKKIFNALNAKQCNIAFLQETGRGQRNLRGWVGAVFSSSYSNKARGVAILIRKNIPFKELKVVRGEEGRSLILLLEIMSQRILDPQFFHRLNTKLQQFGNIPIILGGNFNEALDLQLDHLVRVKPHSSGTNKAVHTLISELILVSHSLVGDTLAATIDTQLFSDHAPISFVHMGVMGLETSKKWRLNVSLPQNAEPQADIRNSISDFLRNNVVEGVEDKLLWDSLKAVLRGRLISYASKCKKEKMIRVQKLEEEIGEREKCLKQQFSLNEFYKLQSLKYEFNILAKLQSSFKLNKASLWKYIQLKGCVGKVLSAGAPPPQTPQILHIIKTTRGLGKSIASSI</sequence>